<dbReference type="InterPro" id="IPR017981">
    <property type="entry name" value="GPCR_2-like_7TM"/>
</dbReference>
<dbReference type="OrthoDB" id="18453at2759"/>
<evidence type="ECO:0000256" key="6">
    <source>
        <dbReference type="SAM" id="Phobius"/>
    </source>
</evidence>
<dbReference type="Pfam" id="PF05462">
    <property type="entry name" value="Dicty_CAR"/>
    <property type="match status" value="1"/>
</dbReference>
<dbReference type="GO" id="GO:0007166">
    <property type="term" value="P:cell surface receptor signaling pathway"/>
    <property type="evidence" value="ECO:0007669"/>
    <property type="project" value="InterPro"/>
</dbReference>
<sequence length="783" mass="87808">MLHAPADHTDSGRYKALVRIAPGILSPCRTIEFAQHPDKIKTVREFFFFAFLILPALMVSRRWASVHACDGTDGLFQRNCPVHLVGVTVLVRQTGDISTFLFETNPDPSHNTKKKTSQDLIDSAANRPTLAADSLKSYPLGNNNTAKSSIEEITPIVTSESQKGKNGGSTAYELSVGSTFNAASHVYAPHRRSNVLPASIRLRIGQIGSVTFTRFTILSEPHPIKRMIWVLPVYDSIVDQKIPRVQAFLIDIGKRQESGVCLFPRYRYMVAHYRFNFVSPIFLISIRNTACCIFVPERNNSRFPVRISPLCLRILYSDLFFVATIQLRNTSAGYNILVDSRYRSNQTSPHPRRALQVVVLPVTMSFSQQQYYAIEAAERACSVLSLVGTFVVISTFIGSPTFRKPINRLVFYASWGNIMSNVATLISRSGILHGVNTPLCQFQGFLIQWFMPADALWTFAMAFNVYLTFFYKYDASRLRRLEWKYVLLCYGLPFIPSFVYFFVKNETNGPIYGSAVLWCWVSMPWDFLRIAVFYGPVWFVILVTFSIYIRAGKEIFKKRRQLQNISSVDPGTAIDNPFEAQGSKITEIHITSEAAQTAPIDPDKISSDDKGGQRGSATHLYASYSVTVESGDGYDGNTIPMKKVERSPGAGATHPRRPAKAEANAAAWAYCKRALPVEQVPSTVNRVYSLAYPDINNFGLEFTSAIVLPLQGFWNSIIYCAISWSSIKQLFRRDRKPRTYKISKPLEFSRGGGGPSARVGSSLHSNESTRELAMHPQIDTDST</sequence>
<dbReference type="EMBL" id="LASV01000473">
    <property type="protein sequence ID" value="KKA18285.1"/>
    <property type="molecule type" value="Genomic_DNA"/>
</dbReference>
<dbReference type="GO" id="GO:0005886">
    <property type="term" value="C:plasma membrane"/>
    <property type="evidence" value="ECO:0007669"/>
    <property type="project" value="TreeGrafter"/>
</dbReference>
<proteinExistence type="predicted"/>
<dbReference type="Gene3D" id="1.20.1070.10">
    <property type="entry name" value="Rhodopsin 7-helix transmembrane proteins"/>
    <property type="match status" value="1"/>
</dbReference>
<organism evidence="8 9">
    <name type="scientific">Rasamsonia emersonii (strain ATCC 16479 / CBS 393.64 / IMI 116815)</name>
    <dbReference type="NCBI Taxonomy" id="1408163"/>
    <lineage>
        <taxon>Eukaryota</taxon>
        <taxon>Fungi</taxon>
        <taxon>Dikarya</taxon>
        <taxon>Ascomycota</taxon>
        <taxon>Pezizomycotina</taxon>
        <taxon>Eurotiomycetes</taxon>
        <taxon>Eurotiomycetidae</taxon>
        <taxon>Eurotiales</taxon>
        <taxon>Trichocomaceae</taxon>
        <taxon>Rasamsonia</taxon>
    </lineage>
</organism>
<protein>
    <submittedName>
        <fullName evidence="8">cAMP receptor-like protein</fullName>
    </submittedName>
</protein>
<accession>A0A0F4YJK6</accession>
<name>A0A0F4YJK6_RASE3</name>
<dbReference type="RefSeq" id="XP_013324897.1">
    <property type="nucleotide sequence ID" value="XM_013469443.1"/>
</dbReference>
<dbReference type="CDD" id="cd13952">
    <property type="entry name" value="7tm_classB"/>
    <property type="match status" value="1"/>
</dbReference>
<dbReference type="PANTHER" id="PTHR23112:SF0">
    <property type="entry name" value="TRANSMEMBRANE PROTEIN 116"/>
    <property type="match status" value="1"/>
</dbReference>
<comment type="subcellular location">
    <subcellularLocation>
        <location evidence="1">Membrane</location>
        <topology evidence="1">Multi-pass membrane protein</topology>
    </subcellularLocation>
</comment>
<keyword evidence="3 6" id="KW-1133">Transmembrane helix</keyword>
<keyword evidence="2 6" id="KW-0812">Transmembrane</keyword>
<reference evidence="8 9" key="1">
    <citation type="submission" date="2015-04" db="EMBL/GenBank/DDBJ databases">
        <authorList>
            <person name="Heijne W.H."/>
            <person name="Fedorova N.D."/>
            <person name="Nierman W.C."/>
            <person name="Vollebregt A.W."/>
            <person name="Zhao Z."/>
            <person name="Wu L."/>
            <person name="Kumar M."/>
            <person name="Stam H."/>
            <person name="van den Berg M.A."/>
            <person name="Pel H.J."/>
        </authorList>
    </citation>
    <scope>NUCLEOTIDE SEQUENCE [LARGE SCALE GENOMIC DNA]</scope>
    <source>
        <strain evidence="8 9">CBS 393.64</strain>
    </source>
</reference>
<dbReference type="GO" id="GO:0004930">
    <property type="term" value="F:G protein-coupled receptor activity"/>
    <property type="evidence" value="ECO:0007669"/>
    <property type="project" value="TreeGrafter"/>
</dbReference>
<dbReference type="AlphaFoldDB" id="A0A0F4YJK6"/>
<feature type="domain" description="G-protein coupled receptors family 2 profile 2" evidence="7">
    <location>
        <begin position="374"/>
        <end position="560"/>
    </location>
</feature>
<dbReference type="GeneID" id="25320041"/>
<feature type="transmembrane region" description="Helical" evidence="6">
    <location>
        <begin position="527"/>
        <end position="549"/>
    </location>
</feature>
<evidence type="ECO:0000313" key="8">
    <source>
        <dbReference type="EMBL" id="KKA18285.1"/>
    </source>
</evidence>
<feature type="region of interest" description="Disordered" evidence="5">
    <location>
        <begin position="744"/>
        <end position="783"/>
    </location>
</feature>
<evidence type="ECO:0000259" key="7">
    <source>
        <dbReference type="PROSITE" id="PS50261"/>
    </source>
</evidence>
<dbReference type="PANTHER" id="PTHR23112">
    <property type="entry name" value="G PROTEIN-COUPLED RECEPTOR 157-RELATED"/>
    <property type="match status" value="1"/>
</dbReference>
<evidence type="ECO:0000256" key="1">
    <source>
        <dbReference type="ARBA" id="ARBA00004141"/>
    </source>
</evidence>
<comment type="caution">
    <text evidence="8">The sequence shown here is derived from an EMBL/GenBank/DDBJ whole genome shotgun (WGS) entry which is preliminary data.</text>
</comment>
<evidence type="ECO:0000313" key="9">
    <source>
        <dbReference type="Proteomes" id="UP000053958"/>
    </source>
</evidence>
<evidence type="ECO:0000256" key="5">
    <source>
        <dbReference type="SAM" id="MobiDB-lite"/>
    </source>
</evidence>
<evidence type="ECO:0000256" key="4">
    <source>
        <dbReference type="ARBA" id="ARBA00023136"/>
    </source>
</evidence>
<dbReference type="STRING" id="1408163.A0A0F4YJK6"/>
<keyword evidence="4 6" id="KW-0472">Membrane</keyword>
<feature type="transmembrane region" description="Helical" evidence="6">
    <location>
        <begin position="383"/>
        <end position="402"/>
    </location>
</feature>
<dbReference type="GO" id="GO:0007189">
    <property type="term" value="P:adenylate cyclase-activating G protein-coupled receptor signaling pathway"/>
    <property type="evidence" value="ECO:0007669"/>
    <property type="project" value="TreeGrafter"/>
</dbReference>
<dbReference type="SUPFAM" id="SSF81321">
    <property type="entry name" value="Family A G protein-coupled receptor-like"/>
    <property type="match status" value="1"/>
</dbReference>
<evidence type="ECO:0000256" key="2">
    <source>
        <dbReference type="ARBA" id="ARBA00022692"/>
    </source>
</evidence>
<keyword evidence="9" id="KW-1185">Reference proteome</keyword>
<feature type="transmembrane region" description="Helical" evidence="6">
    <location>
        <begin position="446"/>
        <end position="471"/>
    </location>
</feature>
<feature type="transmembrane region" description="Helical" evidence="6">
    <location>
        <begin position="483"/>
        <end position="503"/>
    </location>
</feature>
<dbReference type="PROSITE" id="PS50261">
    <property type="entry name" value="G_PROTEIN_RECEP_F2_4"/>
    <property type="match status" value="1"/>
</dbReference>
<dbReference type="Proteomes" id="UP000053958">
    <property type="component" value="Unassembled WGS sequence"/>
</dbReference>
<keyword evidence="8" id="KW-0675">Receptor</keyword>
<gene>
    <name evidence="8" type="ORF">T310_7776</name>
</gene>
<evidence type="ECO:0000256" key="3">
    <source>
        <dbReference type="ARBA" id="ARBA00022989"/>
    </source>
</evidence>
<feature type="transmembrane region" description="Helical" evidence="6">
    <location>
        <begin position="409"/>
        <end position="426"/>
    </location>
</feature>